<sequence length="307" mass="35671">MEDVGKGVNELFERRNFQQKYDAMMQAVLADLDVKQFLAENKEKLTTEEVKKSYPKLYEFVQEKRKFELNDPTMMAPGYEPRLVLNFHYVDVAYVPTEDLLARRKQEEIKNRVSTIDIPKDIRNANMKNFDKTDEREEALFEAMKFIKNYAQNPKVFHKGLYLAGDFGVGKTYLLGAMANELAKRGYTSMMVHMPTFTSMMKSSVADNTVAEKLEQVKKPKILILDDVGADALTAWTRDEIFGVILQYRMQEQLPTFFTSNFTMDGLENHLRLTKTADEPLKAKRIMERIRYLAKEIIMSGPNRRND</sequence>
<dbReference type="InterPro" id="IPR003593">
    <property type="entry name" value="AAA+_ATPase"/>
</dbReference>
<dbReference type="NCBIfam" id="NF006505">
    <property type="entry name" value="PRK08939.1"/>
    <property type="match status" value="1"/>
</dbReference>
<dbReference type="OrthoDB" id="61127at2"/>
<dbReference type="PANTHER" id="PTHR30050">
    <property type="entry name" value="CHROMOSOMAL REPLICATION INITIATOR PROTEIN DNAA"/>
    <property type="match status" value="1"/>
</dbReference>
<dbReference type="InterPro" id="IPR002611">
    <property type="entry name" value="IstB_ATP-bd"/>
</dbReference>
<gene>
    <name evidence="2" type="ORF">RU96_GL001033</name>
</gene>
<dbReference type="SUPFAM" id="SSF52540">
    <property type="entry name" value="P-loop containing nucleoside triphosphate hydrolases"/>
    <property type="match status" value="1"/>
</dbReference>
<dbReference type="STRING" id="317010.RU96_GL001033"/>
<dbReference type="Pfam" id="PF07319">
    <property type="entry name" value="DnaI_N"/>
    <property type="match status" value="1"/>
</dbReference>
<reference evidence="2 3" key="1">
    <citation type="submission" date="2014-12" db="EMBL/GenBank/DDBJ databases">
        <title>Draft genome sequences of 29 type strains of Enterococci.</title>
        <authorList>
            <person name="Zhong Z."/>
            <person name="Sun Z."/>
            <person name="Liu W."/>
            <person name="Zhang W."/>
            <person name="Zhang H."/>
        </authorList>
    </citation>
    <scope>NUCLEOTIDE SEQUENCE [LARGE SCALE GENOMIC DNA]</scope>
    <source>
        <strain evidence="2 3">DSM 21207</strain>
    </source>
</reference>
<evidence type="ECO:0000313" key="3">
    <source>
        <dbReference type="Proteomes" id="UP000182835"/>
    </source>
</evidence>
<name>A0A1L8R937_9ENTE</name>
<organism evidence="2 3">
    <name type="scientific">Enterococcus canintestini</name>
    <dbReference type="NCBI Taxonomy" id="317010"/>
    <lineage>
        <taxon>Bacteria</taxon>
        <taxon>Bacillati</taxon>
        <taxon>Bacillota</taxon>
        <taxon>Bacilli</taxon>
        <taxon>Lactobacillales</taxon>
        <taxon>Enterococcaceae</taxon>
        <taxon>Enterococcus</taxon>
    </lineage>
</organism>
<dbReference type="GO" id="GO:0006260">
    <property type="term" value="P:DNA replication"/>
    <property type="evidence" value="ECO:0007669"/>
    <property type="project" value="TreeGrafter"/>
</dbReference>
<comment type="caution">
    <text evidence="2">The sequence shown here is derived from an EMBL/GenBank/DDBJ whole genome shotgun (WGS) entry which is preliminary data.</text>
</comment>
<dbReference type="CDD" id="cd00009">
    <property type="entry name" value="AAA"/>
    <property type="match status" value="1"/>
</dbReference>
<dbReference type="InterPro" id="IPR009928">
    <property type="entry name" value="DnaI_N"/>
</dbReference>
<dbReference type="SMART" id="SM00382">
    <property type="entry name" value="AAA"/>
    <property type="match status" value="1"/>
</dbReference>
<accession>A0A1L8R937</accession>
<dbReference type="Proteomes" id="UP000182835">
    <property type="component" value="Unassembled WGS sequence"/>
</dbReference>
<dbReference type="GO" id="GO:0005524">
    <property type="term" value="F:ATP binding"/>
    <property type="evidence" value="ECO:0007669"/>
    <property type="project" value="InterPro"/>
</dbReference>
<evidence type="ECO:0000313" key="2">
    <source>
        <dbReference type="EMBL" id="OJG16291.1"/>
    </source>
</evidence>
<dbReference type="EMBL" id="JXKG01000002">
    <property type="protein sequence ID" value="OJG16291.1"/>
    <property type="molecule type" value="Genomic_DNA"/>
</dbReference>
<dbReference type="InterPro" id="IPR027417">
    <property type="entry name" value="P-loop_NTPase"/>
</dbReference>
<evidence type="ECO:0000259" key="1">
    <source>
        <dbReference type="SMART" id="SM00382"/>
    </source>
</evidence>
<dbReference type="PANTHER" id="PTHR30050:SF8">
    <property type="entry name" value="PRIMOSOMAL PROTEIN DNAI"/>
    <property type="match status" value="1"/>
</dbReference>
<dbReference type="RefSeq" id="WP_071863864.1">
    <property type="nucleotide sequence ID" value="NZ_JBHLVQ010000010.1"/>
</dbReference>
<proteinExistence type="predicted"/>
<protein>
    <submittedName>
        <fullName evidence="2">Primosomal protein DnaI</fullName>
    </submittedName>
</protein>
<dbReference type="Gene3D" id="3.40.50.300">
    <property type="entry name" value="P-loop containing nucleotide triphosphate hydrolases"/>
    <property type="match status" value="1"/>
</dbReference>
<dbReference type="AlphaFoldDB" id="A0A1L8R937"/>
<feature type="domain" description="AAA+ ATPase" evidence="1">
    <location>
        <begin position="157"/>
        <end position="283"/>
    </location>
</feature>
<dbReference type="Pfam" id="PF01695">
    <property type="entry name" value="IstB_IS21"/>
    <property type="match status" value="1"/>
</dbReference>